<feature type="region of interest" description="Disordered" evidence="10">
    <location>
        <begin position="63"/>
        <end position="92"/>
    </location>
</feature>
<dbReference type="GO" id="GO:0015031">
    <property type="term" value="P:protein transport"/>
    <property type="evidence" value="ECO:0007669"/>
    <property type="project" value="UniProtKB-KW"/>
</dbReference>
<evidence type="ECO:0000256" key="9">
    <source>
        <dbReference type="ARBA" id="ARBA00023136"/>
    </source>
</evidence>
<evidence type="ECO:0000256" key="7">
    <source>
        <dbReference type="ARBA" id="ARBA00022927"/>
    </source>
</evidence>
<dbReference type="NCBIfam" id="TIGR01352">
    <property type="entry name" value="tonB_Cterm"/>
    <property type="match status" value="1"/>
</dbReference>
<dbReference type="GO" id="GO:0098797">
    <property type="term" value="C:plasma membrane protein complex"/>
    <property type="evidence" value="ECO:0007669"/>
    <property type="project" value="TreeGrafter"/>
</dbReference>
<dbReference type="PROSITE" id="PS52015">
    <property type="entry name" value="TONB_CTD"/>
    <property type="match status" value="1"/>
</dbReference>
<keyword evidence="7" id="KW-0653">Protein transport</keyword>
<keyword evidence="8 11" id="KW-1133">Transmembrane helix</keyword>
<dbReference type="InterPro" id="IPR037682">
    <property type="entry name" value="TonB_C"/>
</dbReference>
<comment type="subcellular location">
    <subcellularLocation>
        <location evidence="1">Cell inner membrane</location>
        <topology evidence="1">Single-pass membrane protein</topology>
        <orientation evidence="1">Periplasmic side</orientation>
    </subcellularLocation>
</comment>
<dbReference type="GO" id="GO:0055085">
    <property type="term" value="P:transmembrane transport"/>
    <property type="evidence" value="ECO:0007669"/>
    <property type="project" value="InterPro"/>
</dbReference>
<keyword evidence="3" id="KW-0813">Transport</keyword>
<dbReference type="EMBL" id="VHSG01000025">
    <property type="protein sequence ID" value="TQV70191.1"/>
    <property type="molecule type" value="Genomic_DNA"/>
</dbReference>
<keyword evidence="5" id="KW-0997">Cell inner membrane</keyword>
<accession>A0A545SZ19</accession>
<protein>
    <submittedName>
        <fullName evidence="13">TonB family protein</fullName>
    </submittedName>
</protein>
<feature type="transmembrane region" description="Helical" evidence="11">
    <location>
        <begin position="12"/>
        <end position="37"/>
    </location>
</feature>
<proteinExistence type="inferred from homology"/>
<evidence type="ECO:0000256" key="10">
    <source>
        <dbReference type="SAM" id="MobiDB-lite"/>
    </source>
</evidence>
<dbReference type="PANTHER" id="PTHR33446">
    <property type="entry name" value="PROTEIN TONB-RELATED"/>
    <property type="match status" value="1"/>
</dbReference>
<name>A0A545SZ19_9GAMM</name>
<feature type="domain" description="TonB C-terminal" evidence="12">
    <location>
        <begin position="119"/>
        <end position="213"/>
    </location>
</feature>
<organism evidence="13 14">
    <name type="scientific">Exilibacterium tricleocarpae</name>
    <dbReference type="NCBI Taxonomy" id="2591008"/>
    <lineage>
        <taxon>Bacteria</taxon>
        <taxon>Pseudomonadati</taxon>
        <taxon>Pseudomonadota</taxon>
        <taxon>Gammaproteobacteria</taxon>
        <taxon>Cellvibrionales</taxon>
        <taxon>Cellvibrionaceae</taxon>
        <taxon>Exilibacterium</taxon>
    </lineage>
</organism>
<evidence type="ECO:0000256" key="3">
    <source>
        <dbReference type="ARBA" id="ARBA00022448"/>
    </source>
</evidence>
<evidence type="ECO:0000256" key="2">
    <source>
        <dbReference type="ARBA" id="ARBA00006555"/>
    </source>
</evidence>
<evidence type="ECO:0000313" key="14">
    <source>
        <dbReference type="Proteomes" id="UP000319732"/>
    </source>
</evidence>
<keyword evidence="4" id="KW-1003">Cell membrane</keyword>
<sequence length="218" mass="23920">MDTSVLDDKHYAYRLPLVAAAGAACALLLTWFMYALIQSSHPELDESERVHLLDFVRIKKAEQSERVDRKPQRPLQAPKPPAPALRQAQSNTDTGASLTIEAPDASQLTAGLGGLAIGAGEGEYLPLIKVAPVYPPKAMAKRLQGTCAVSYTVTKNGSVRDVRVLEGECEHDVFERPSIKAAEKFKYKPRIVNGEAVEVQGVLNRFTYELMIDDESVK</sequence>
<dbReference type="GO" id="GO:0031992">
    <property type="term" value="F:energy transducer activity"/>
    <property type="evidence" value="ECO:0007669"/>
    <property type="project" value="TreeGrafter"/>
</dbReference>
<dbReference type="Pfam" id="PF03544">
    <property type="entry name" value="TonB_C"/>
    <property type="match status" value="1"/>
</dbReference>
<keyword evidence="14" id="KW-1185">Reference proteome</keyword>
<evidence type="ECO:0000256" key="5">
    <source>
        <dbReference type="ARBA" id="ARBA00022519"/>
    </source>
</evidence>
<reference evidence="13 14" key="1">
    <citation type="submission" date="2019-06" db="EMBL/GenBank/DDBJ databases">
        <title>Whole genome sequence for Cellvibrionaceae sp. R142.</title>
        <authorList>
            <person name="Wang G."/>
        </authorList>
    </citation>
    <scope>NUCLEOTIDE SEQUENCE [LARGE SCALE GENOMIC DNA]</scope>
    <source>
        <strain evidence="13 14">R142</strain>
    </source>
</reference>
<evidence type="ECO:0000256" key="4">
    <source>
        <dbReference type="ARBA" id="ARBA00022475"/>
    </source>
</evidence>
<comment type="caution">
    <text evidence="13">The sequence shown here is derived from an EMBL/GenBank/DDBJ whole genome shotgun (WGS) entry which is preliminary data.</text>
</comment>
<dbReference type="RefSeq" id="WP_142929095.1">
    <property type="nucleotide sequence ID" value="NZ_ML660103.1"/>
</dbReference>
<dbReference type="PANTHER" id="PTHR33446:SF2">
    <property type="entry name" value="PROTEIN TONB"/>
    <property type="match status" value="1"/>
</dbReference>
<evidence type="ECO:0000256" key="8">
    <source>
        <dbReference type="ARBA" id="ARBA00022989"/>
    </source>
</evidence>
<evidence type="ECO:0000256" key="6">
    <source>
        <dbReference type="ARBA" id="ARBA00022692"/>
    </source>
</evidence>
<keyword evidence="9 11" id="KW-0472">Membrane</keyword>
<comment type="similarity">
    <text evidence="2">Belongs to the TonB family.</text>
</comment>
<dbReference type="Proteomes" id="UP000319732">
    <property type="component" value="Unassembled WGS sequence"/>
</dbReference>
<dbReference type="SUPFAM" id="SSF74653">
    <property type="entry name" value="TolA/TonB C-terminal domain"/>
    <property type="match status" value="1"/>
</dbReference>
<dbReference type="AlphaFoldDB" id="A0A545SZ19"/>
<evidence type="ECO:0000259" key="12">
    <source>
        <dbReference type="PROSITE" id="PS52015"/>
    </source>
</evidence>
<dbReference type="OrthoDB" id="1628901at2"/>
<dbReference type="InterPro" id="IPR006260">
    <property type="entry name" value="TonB/TolA_C"/>
</dbReference>
<gene>
    <name evidence="13" type="ORF">FKG94_22000</name>
</gene>
<evidence type="ECO:0000256" key="1">
    <source>
        <dbReference type="ARBA" id="ARBA00004383"/>
    </source>
</evidence>
<keyword evidence="6 11" id="KW-0812">Transmembrane</keyword>
<dbReference type="Gene3D" id="3.30.1150.10">
    <property type="match status" value="1"/>
</dbReference>
<dbReference type="InterPro" id="IPR051045">
    <property type="entry name" value="TonB-dependent_transducer"/>
</dbReference>
<evidence type="ECO:0000313" key="13">
    <source>
        <dbReference type="EMBL" id="TQV70191.1"/>
    </source>
</evidence>
<evidence type="ECO:0000256" key="11">
    <source>
        <dbReference type="SAM" id="Phobius"/>
    </source>
</evidence>